<dbReference type="EnsemblPlants" id="OMERI11G07230.1">
    <property type="protein sequence ID" value="OMERI11G07230.1"/>
    <property type="gene ID" value="OMERI11G07230"/>
</dbReference>
<dbReference type="SUPFAM" id="SSF52058">
    <property type="entry name" value="L domain-like"/>
    <property type="match status" value="1"/>
</dbReference>
<reference evidence="1" key="2">
    <citation type="submission" date="2018-05" db="EMBL/GenBank/DDBJ databases">
        <title>OmerRS3 (Oryza meridionalis Reference Sequence Version 3).</title>
        <authorList>
            <person name="Zhang J."/>
            <person name="Kudrna D."/>
            <person name="Lee S."/>
            <person name="Talag J."/>
            <person name="Welchert J."/>
            <person name="Wing R.A."/>
        </authorList>
    </citation>
    <scope>NUCLEOTIDE SEQUENCE [LARGE SCALE GENOMIC DNA]</scope>
    <source>
        <strain evidence="1">cv. OR44</strain>
    </source>
</reference>
<dbReference type="PANTHER" id="PTHR36766">
    <property type="entry name" value="PLANT BROAD-SPECTRUM MILDEW RESISTANCE PROTEIN RPW8"/>
    <property type="match status" value="1"/>
</dbReference>
<name>A0A0E0F491_9ORYZ</name>
<protein>
    <recommendedName>
        <fullName evidence="3">NB-ARC domain-containing protein</fullName>
    </recommendedName>
</protein>
<proteinExistence type="predicted"/>
<dbReference type="Gene3D" id="3.80.10.10">
    <property type="entry name" value="Ribonuclease Inhibitor"/>
    <property type="match status" value="2"/>
</dbReference>
<reference evidence="1" key="1">
    <citation type="submission" date="2015-04" db="UniProtKB">
        <authorList>
            <consortium name="EnsemblPlants"/>
        </authorList>
    </citation>
    <scope>IDENTIFICATION</scope>
</reference>
<dbReference type="HOGENOM" id="CLU_858955_0_0_1"/>
<accession>A0A0E0F491</accession>
<dbReference type="PANTHER" id="PTHR36766:SF60">
    <property type="entry name" value="NB-ARC DOMAIN-CONTAINING PROTEIN"/>
    <property type="match status" value="1"/>
</dbReference>
<keyword evidence="2" id="KW-1185">Reference proteome</keyword>
<sequence>MMNDDKSAQLLTMESAIQSGNDEALVEENTIEAWLSCQEQRIKLIYTRPTENLLHLPSSLSFLTLSSCSLTNGALAVCLQGLTSLKRLHIAQIMSLTSFPSPEVLQCLSALKKLYIHSCWCLRSLGGLREVTSLSEVEIDSCISLELVDGNGIATIPSSLEKLSISGCHFHHKLQKLCIIGFGHLHSLESLSLNNMPDMCFLEGLSCPNLQDVHLINIPKLTAESFSQHHAWKSFTISSSEMLSLMLSIKDFKLPEKLYFKHYDEPSIKFESSANFTSIKSLEFSDSKVMSLPRSLENLSCLERIAFIQCPNLSSLPVFPSSLQQIEIRGCECLKRTCQAPNGENWPKVEHIRWKLFEFSNYKGGVSFTIQMG</sequence>
<dbReference type="AlphaFoldDB" id="A0A0E0F491"/>
<dbReference type="InterPro" id="IPR032675">
    <property type="entry name" value="LRR_dom_sf"/>
</dbReference>
<evidence type="ECO:0008006" key="3">
    <source>
        <dbReference type="Google" id="ProtNLM"/>
    </source>
</evidence>
<evidence type="ECO:0000313" key="1">
    <source>
        <dbReference type="EnsemblPlants" id="OMERI11G07230.1"/>
    </source>
</evidence>
<dbReference type="STRING" id="40149.A0A0E0F491"/>
<dbReference type="Proteomes" id="UP000008021">
    <property type="component" value="Chromosome 11"/>
</dbReference>
<dbReference type="Gramene" id="OMERI11G07230.1">
    <property type="protein sequence ID" value="OMERI11G07230.1"/>
    <property type="gene ID" value="OMERI11G07230"/>
</dbReference>
<evidence type="ECO:0000313" key="2">
    <source>
        <dbReference type="Proteomes" id="UP000008021"/>
    </source>
</evidence>
<organism evidence="1">
    <name type="scientific">Oryza meridionalis</name>
    <dbReference type="NCBI Taxonomy" id="40149"/>
    <lineage>
        <taxon>Eukaryota</taxon>
        <taxon>Viridiplantae</taxon>
        <taxon>Streptophyta</taxon>
        <taxon>Embryophyta</taxon>
        <taxon>Tracheophyta</taxon>
        <taxon>Spermatophyta</taxon>
        <taxon>Magnoliopsida</taxon>
        <taxon>Liliopsida</taxon>
        <taxon>Poales</taxon>
        <taxon>Poaceae</taxon>
        <taxon>BOP clade</taxon>
        <taxon>Oryzoideae</taxon>
        <taxon>Oryzeae</taxon>
        <taxon>Oryzinae</taxon>
        <taxon>Oryza</taxon>
    </lineage>
</organism>
<dbReference type="eggNOG" id="KOG4658">
    <property type="taxonomic scope" value="Eukaryota"/>
</dbReference>